<dbReference type="KEGG" id="qsa:O6P43_032799"/>
<sequence>MALKTSDIFCMILWISLLLFLFREFYNLTSKINNKEIMLYTTYSSIISLSHPPQISRKVLASKFDFTPFLMHHDHHQIHSPDMPVQPEQAEEEIDLRYGVAKHRVPTGPNPLHH</sequence>
<keyword evidence="5" id="KW-0812">Transmembrane</keyword>
<dbReference type="InterPro" id="IPR039618">
    <property type="entry name" value="CLE9-13"/>
</dbReference>
<protein>
    <submittedName>
        <fullName evidence="6">CLAVATA3/ESR (CLE)-related protein</fullName>
    </submittedName>
</protein>
<dbReference type="GO" id="GO:0030154">
    <property type="term" value="P:cell differentiation"/>
    <property type="evidence" value="ECO:0007669"/>
    <property type="project" value="UniProtKB-KW"/>
</dbReference>
<dbReference type="AlphaFoldDB" id="A0AAD7KNN0"/>
<comment type="caution">
    <text evidence="6">The sequence shown here is derived from an EMBL/GenBank/DDBJ whole genome shotgun (WGS) entry which is preliminary data.</text>
</comment>
<dbReference type="Proteomes" id="UP001163823">
    <property type="component" value="Chromosome 14"/>
</dbReference>
<feature type="transmembrane region" description="Helical" evidence="5">
    <location>
        <begin position="6"/>
        <end position="26"/>
    </location>
</feature>
<proteinExistence type="inferred from homology"/>
<name>A0AAD7KNN0_QUISA</name>
<comment type="similarity">
    <text evidence="1">Belongs to the CLV3/ESR signal peptide family.</text>
</comment>
<evidence type="ECO:0000256" key="4">
    <source>
        <dbReference type="ARBA" id="ARBA00023278"/>
    </source>
</evidence>
<keyword evidence="4" id="KW-0379">Hydroxylation</keyword>
<keyword evidence="7" id="KW-1185">Reference proteome</keyword>
<gene>
    <name evidence="6" type="ORF">O6P43_032799</name>
</gene>
<evidence type="ECO:0000256" key="2">
    <source>
        <dbReference type="ARBA" id="ARBA00022473"/>
    </source>
</evidence>
<evidence type="ECO:0000256" key="5">
    <source>
        <dbReference type="SAM" id="Phobius"/>
    </source>
</evidence>
<keyword evidence="5" id="KW-1133">Transmembrane helix</keyword>
<evidence type="ECO:0000256" key="3">
    <source>
        <dbReference type="ARBA" id="ARBA00022782"/>
    </source>
</evidence>
<evidence type="ECO:0000313" key="7">
    <source>
        <dbReference type="Proteomes" id="UP001163823"/>
    </source>
</evidence>
<dbReference type="PANTHER" id="PTHR34359:SF28">
    <property type="entry name" value="CLAVATA3_ESR (CLE)-RELATED PROTEIN 12"/>
    <property type="match status" value="1"/>
</dbReference>
<keyword evidence="2" id="KW-0217">Developmental protein</keyword>
<keyword evidence="3" id="KW-0221">Differentiation</keyword>
<evidence type="ECO:0000256" key="1">
    <source>
        <dbReference type="ARBA" id="ARBA00005416"/>
    </source>
</evidence>
<accession>A0AAD7KNN0</accession>
<reference evidence="6" key="1">
    <citation type="journal article" date="2023" name="Science">
        <title>Elucidation of the pathway for biosynthesis of saponin adjuvants from the soapbark tree.</title>
        <authorList>
            <person name="Reed J."/>
            <person name="Orme A."/>
            <person name="El-Demerdash A."/>
            <person name="Owen C."/>
            <person name="Martin L.B.B."/>
            <person name="Misra R.C."/>
            <person name="Kikuchi S."/>
            <person name="Rejzek M."/>
            <person name="Martin A.C."/>
            <person name="Harkess A."/>
            <person name="Leebens-Mack J."/>
            <person name="Louveau T."/>
            <person name="Stephenson M.J."/>
            <person name="Osbourn A."/>
        </authorList>
    </citation>
    <scope>NUCLEOTIDE SEQUENCE</scope>
    <source>
        <strain evidence="6">S10</strain>
    </source>
</reference>
<keyword evidence="5" id="KW-0472">Membrane</keyword>
<dbReference type="PANTHER" id="PTHR34359">
    <property type="entry name" value="CLAVATA3/ESR (CLE)-RELATED PROTEIN 10"/>
    <property type="match status" value="1"/>
</dbReference>
<evidence type="ECO:0000313" key="6">
    <source>
        <dbReference type="EMBL" id="KAJ7943218.1"/>
    </source>
</evidence>
<dbReference type="EMBL" id="JARAOO010000014">
    <property type="protein sequence ID" value="KAJ7943218.1"/>
    <property type="molecule type" value="Genomic_DNA"/>
</dbReference>
<organism evidence="6 7">
    <name type="scientific">Quillaja saponaria</name>
    <name type="common">Soap bark tree</name>
    <dbReference type="NCBI Taxonomy" id="32244"/>
    <lineage>
        <taxon>Eukaryota</taxon>
        <taxon>Viridiplantae</taxon>
        <taxon>Streptophyta</taxon>
        <taxon>Embryophyta</taxon>
        <taxon>Tracheophyta</taxon>
        <taxon>Spermatophyta</taxon>
        <taxon>Magnoliopsida</taxon>
        <taxon>eudicotyledons</taxon>
        <taxon>Gunneridae</taxon>
        <taxon>Pentapetalae</taxon>
        <taxon>rosids</taxon>
        <taxon>fabids</taxon>
        <taxon>Fabales</taxon>
        <taxon>Quillajaceae</taxon>
        <taxon>Quillaja</taxon>
    </lineage>
</organism>